<evidence type="ECO:0000256" key="1">
    <source>
        <dbReference type="ARBA" id="ARBA00022741"/>
    </source>
</evidence>
<evidence type="ECO:0000313" key="6">
    <source>
        <dbReference type="Proteomes" id="UP000001056"/>
    </source>
</evidence>
<organism evidence="5 6">
    <name type="scientific">Chaetomium globosum (strain ATCC 6205 / CBS 148.51 / DSM 1962 / NBRC 6347 / NRRL 1970)</name>
    <name type="common">Soil fungus</name>
    <dbReference type="NCBI Taxonomy" id="306901"/>
    <lineage>
        <taxon>Eukaryota</taxon>
        <taxon>Fungi</taxon>
        <taxon>Dikarya</taxon>
        <taxon>Ascomycota</taxon>
        <taxon>Pezizomycotina</taxon>
        <taxon>Sordariomycetes</taxon>
        <taxon>Sordariomycetidae</taxon>
        <taxon>Sordariales</taxon>
        <taxon>Chaetomiaceae</taxon>
        <taxon>Chaetomium</taxon>
    </lineage>
</organism>
<dbReference type="PANTHER" id="PTHR45629">
    <property type="entry name" value="SNF2/RAD54 FAMILY MEMBER"/>
    <property type="match status" value="1"/>
</dbReference>
<evidence type="ECO:0000256" key="3">
    <source>
        <dbReference type="ARBA" id="ARBA00022840"/>
    </source>
</evidence>
<dbReference type="eggNOG" id="KOG0390">
    <property type="taxonomic scope" value="Eukaryota"/>
</dbReference>
<dbReference type="InterPro" id="IPR038718">
    <property type="entry name" value="SNF2-like_sf"/>
</dbReference>
<dbReference type="GO" id="GO:0015616">
    <property type="term" value="F:DNA translocase activity"/>
    <property type="evidence" value="ECO:0007669"/>
    <property type="project" value="TreeGrafter"/>
</dbReference>
<evidence type="ECO:0000256" key="2">
    <source>
        <dbReference type="ARBA" id="ARBA00022801"/>
    </source>
</evidence>
<dbReference type="PANTHER" id="PTHR45629:SF7">
    <property type="entry name" value="DNA EXCISION REPAIR PROTEIN ERCC-6-RELATED"/>
    <property type="match status" value="1"/>
</dbReference>
<dbReference type="GO" id="GO:0007131">
    <property type="term" value="P:reciprocal meiotic recombination"/>
    <property type="evidence" value="ECO:0007669"/>
    <property type="project" value="TreeGrafter"/>
</dbReference>
<dbReference type="GO" id="GO:0005634">
    <property type="term" value="C:nucleus"/>
    <property type="evidence" value="ECO:0007669"/>
    <property type="project" value="TreeGrafter"/>
</dbReference>
<dbReference type="InParanoid" id="Q2HHC5"/>
<reference evidence="6" key="1">
    <citation type="journal article" date="2015" name="Genome Announc.">
        <title>Draft genome sequence of the cellulolytic fungus Chaetomium globosum.</title>
        <authorList>
            <person name="Cuomo C.A."/>
            <person name="Untereiner W.A."/>
            <person name="Ma L.-J."/>
            <person name="Grabherr M."/>
            <person name="Birren B.W."/>
        </authorList>
    </citation>
    <scope>NUCLEOTIDE SEQUENCE [LARGE SCALE GENOMIC DNA]</scope>
    <source>
        <strain evidence="6">ATCC 6205 / CBS 148.51 / DSM 1962 / NBRC 6347 / NRRL 1970</strain>
    </source>
</reference>
<dbReference type="VEuPathDB" id="FungiDB:CHGG_00379"/>
<dbReference type="Pfam" id="PF00176">
    <property type="entry name" value="SNF2-rel_dom"/>
    <property type="match status" value="1"/>
</dbReference>
<dbReference type="GO" id="GO:0045003">
    <property type="term" value="P:double-strand break repair via synthesis-dependent strand annealing"/>
    <property type="evidence" value="ECO:0007669"/>
    <property type="project" value="TreeGrafter"/>
</dbReference>
<dbReference type="Gene3D" id="3.40.50.300">
    <property type="entry name" value="P-loop containing nucleotide triphosphate hydrolases"/>
    <property type="match status" value="1"/>
</dbReference>
<name>Q2HHC5_CHAGB</name>
<dbReference type="InterPro" id="IPR050496">
    <property type="entry name" value="SNF2_RAD54_helicase_repair"/>
</dbReference>
<dbReference type="Gene3D" id="3.40.50.10810">
    <property type="entry name" value="Tandem AAA-ATPase domain"/>
    <property type="match status" value="1"/>
</dbReference>
<dbReference type="SUPFAM" id="SSF52540">
    <property type="entry name" value="P-loop containing nucleoside triphosphate hydrolases"/>
    <property type="match status" value="2"/>
</dbReference>
<evidence type="ECO:0000313" key="5">
    <source>
        <dbReference type="EMBL" id="EAQ92144.1"/>
    </source>
</evidence>
<dbReference type="OrthoDB" id="413460at2759"/>
<dbReference type="InterPro" id="IPR000330">
    <property type="entry name" value="SNF2_N"/>
</dbReference>
<dbReference type="Proteomes" id="UP000001056">
    <property type="component" value="Unassembled WGS sequence"/>
</dbReference>
<dbReference type="InterPro" id="IPR049730">
    <property type="entry name" value="SNF2/RAD54-like_C"/>
</dbReference>
<dbReference type="AlphaFoldDB" id="Q2HHC5"/>
<dbReference type="GeneID" id="4387945"/>
<dbReference type="Pfam" id="PF00271">
    <property type="entry name" value="Helicase_C"/>
    <property type="match status" value="1"/>
</dbReference>
<evidence type="ECO:0000259" key="4">
    <source>
        <dbReference type="PROSITE" id="PS51194"/>
    </source>
</evidence>
<dbReference type="STRING" id="306901.Q2HHC5"/>
<protein>
    <recommendedName>
        <fullName evidence="4">Helicase C-terminal domain-containing protein</fullName>
    </recommendedName>
</protein>
<keyword evidence="2" id="KW-0378">Hydrolase</keyword>
<dbReference type="SMART" id="SM00490">
    <property type="entry name" value="HELICc"/>
    <property type="match status" value="1"/>
</dbReference>
<dbReference type="CDD" id="cd18793">
    <property type="entry name" value="SF2_C_SNF"/>
    <property type="match status" value="1"/>
</dbReference>
<feature type="domain" description="Helicase C-terminal" evidence="4">
    <location>
        <begin position="174"/>
        <end position="283"/>
    </location>
</feature>
<sequence length="283" mass="32090">MGTAKLFGALNNLNVSRRVILSGTPIQNDLSEYFALISFANPDLLGNPLEFRKRFELPILRGRDADASEADRKRGDECLVELLAIVNKFIIRRTNELLSKYLPVKYEHVVFCNLAPFQLALYNYFITPQTFRPSSEARVPSRSRLSYWPADYVPKEARGRDRDIKPWYSGKMQVLARMLARIRADTNDKIVLISNYTSTLDLFERLCRSNNYGCLRLDGSMNVNKRQKLVDKFNDPDGPEFVFLLSSKAGGCGLNLIGANRLVLFDPRLEPGHRPAGARPCVA</sequence>
<keyword evidence="6" id="KW-1185">Reference proteome</keyword>
<keyword evidence="1" id="KW-0547">Nucleotide-binding</keyword>
<dbReference type="GO" id="GO:0005524">
    <property type="term" value="F:ATP binding"/>
    <property type="evidence" value="ECO:0007669"/>
    <property type="project" value="InterPro"/>
</dbReference>
<accession>Q2HHC5</accession>
<dbReference type="EMBL" id="CH408029">
    <property type="protein sequence ID" value="EAQ92144.1"/>
    <property type="molecule type" value="Genomic_DNA"/>
</dbReference>
<dbReference type="RefSeq" id="XP_001219600.1">
    <property type="nucleotide sequence ID" value="XM_001219599.1"/>
</dbReference>
<keyword evidence="3" id="KW-0067">ATP-binding</keyword>
<dbReference type="PROSITE" id="PS51194">
    <property type="entry name" value="HELICASE_CTER"/>
    <property type="match status" value="1"/>
</dbReference>
<dbReference type="OMA" id="ITCELVE"/>
<proteinExistence type="predicted"/>
<dbReference type="HOGENOM" id="CLU_983529_0_0_1"/>
<dbReference type="GO" id="GO:0016787">
    <property type="term" value="F:hydrolase activity"/>
    <property type="evidence" value="ECO:0007669"/>
    <property type="project" value="UniProtKB-KW"/>
</dbReference>
<gene>
    <name evidence="5" type="ORF">CHGG_00379</name>
</gene>
<dbReference type="InterPro" id="IPR027417">
    <property type="entry name" value="P-loop_NTPase"/>
</dbReference>
<dbReference type="InterPro" id="IPR001650">
    <property type="entry name" value="Helicase_C-like"/>
</dbReference>